<protein>
    <submittedName>
        <fullName evidence="1">Uncharacterized protein</fullName>
    </submittedName>
</protein>
<accession>A0A822ZV19</accession>
<sequence length="55" mass="6403">MRPEICKTVIPPLSSELWNPPREQLAEHEQKSSICRAVPRLKPLDNREDTRLVKP</sequence>
<dbReference type="Proteomes" id="UP000607653">
    <property type="component" value="Unassembled WGS sequence"/>
</dbReference>
<name>A0A822ZV19_NELNU</name>
<dbReference type="AlphaFoldDB" id="A0A822ZV19"/>
<comment type="caution">
    <text evidence="1">The sequence shown here is derived from an EMBL/GenBank/DDBJ whole genome shotgun (WGS) entry which is preliminary data.</text>
</comment>
<evidence type="ECO:0000313" key="1">
    <source>
        <dbReference type="EMBL" id="DAD49092.1"/>
    </source>
</evidence>
<proteinExistence type="predicted"/>
<gene>
    <name evidence="1" type="ORF">HUJ06_019029</name>
</gene>
<evidence type="ECO:0000313" key="2">
    <source>
        <dbReference type="Proteomes" id="UP000607653"/>
    </source>
</evidence>
<keyword evidence="2" id="KW-1185">Reference proteome</keyword>
<organism evidence="1 2">
    <name type="scientific">Nelumbo nucifera</name>
    <name type="common">Sacred lotus</name>
    <dbReference type="NCBI Taxonomy" id="4432"/>
    <lineage>
        <taxon>Eukaryota</taxon>
        <taxon>Viridiplantae</taxon>
        <taxon>Streptophyta</taxon>
        <taxon>Embryophyta</taxon>
        <taxon>Tracheophyta</taxon>
        <taxon>Spermatophyta</taxon>
        <taxon>Magnoliopsida</taxon>
        <taxon>Proteales</taxon>
        <taxon>Nelumbonaceae</taxon>
        <taxon>Nelumbo</taxon>
    </lineage>
</organism>
<reference evidence="1 2" key="1">
    <citation type="journal article" date="2020" name="Mol. Biol. Evol.">
        <title>Distinct Expression and Methylation Patterns for Genes with Different Fates following a Single Whole-Genome Duplication in Flowering Plants.</title>
        <authorList>
            <person name="Shi T."/>
            <person name="Rahmani R.S."/>
            <person name="Gugger P.F."/>
            <person name="Wang M."/>
            <person name="Li H."/>
            <person name="Zhang Y."/>
            <person name="Li Z."/>
            <person name="Wang Q."/>
            <person name="Van de Peer Y."/>
            <person name="Marchal K."/>
            <person name="Chen J."/>
        </authorList>
    </citation>
    <scope>NUCLEOTIDE SEQUENCE [LARGE SCALE GENOMIC DNA]</scope>
    <source>
        <tissue evidence="1">Leaf</tissue>
    </source>
</reference>
<dbReference type="EMBL" id="DUZY01000008">
    <property type="protein sequence ID" value="DAD49092.1"/>
    <property type="molecule type" value="Genomic_DNA"/>
</dbReference>